<evidence type="ECO:0000256" key="1">
    <source>
        <dbReference type="SAM" id="MobiDB-lite"/>
    </source>
</evidence>
<accession>A0A915L843</accession>
<reference evidence="3" key="1">
    <citation type="submission" date="2022-11" db="UniProtKB">
        <authorList>
            <consortium name="WormBaseParasite"/>
        </authorList>
    </citation>
    <scope>IDENTIFICATION</scope>
</reference>
<dbReference type="AlphaFoldDB" id="A0A915L843"/>
<evidence type="ECO:0000313" key="2">
    <source>
        <dbReference type="Proteomes" id="UP000887565"/>
    </source>
</evidence>
<proteinExistence type="predicted"/>
<feature type="compositionally biased region" description="Polar residues" evidence="1">
    <location>
        <begin position="1"/>
        <end position="10"/>
    </location>
</feature>
<organism evidence="2 3">
    <name type="scientific">Romanomermis culicivorax</name>
    <name type="common">Nematode worm</name>
    <dbReference type="NCBI Taxonomy" id="13658"/>
    <lineage>
        <taxon>Eukaryota</taxon>
        <taxon>Metazoa</taxon>
        <taxon>Ecdysozoa</taxon>
        <taxon>Nematoda</taxon>
        <taxon>Enoplea</taxon>
        <taxon>Dorylaimia</taxon>
        <taxon>Mermithida</taxon>
        <taxon>Mermithoidea</taxon>
        <taxon>Mermithidae</taxon>
        <taxon>Romanomermis</taxon>
    </lineage>
</organism>
<keyword evidence="2" id="KW-1185">Reference proteome</keyword>
<feature type="compositionally biased region" description="Polar residues" evidence="1">
    <location>
        <begin position="50"/>
        <end position="68"/>
    </location>
</feature>
<sequence length="68" mass="7809">MSGHSDQNNLRRCPHDIPSSTNLPRRGDLLQSPINGLEHPIPKMNIPVVDQQQRRPTNKPTQLFDTYH</sequence>
<protein>
    <submittedName>
        <fullName evidence="3">Uncharacterized protein</fullName>
    </submittedName>
</protein>
<name>A0A915L843_ROMCU</name>
<feature type="region of interest" description="Disordered" evidence="1">
    <location>
        <begin position="1"/>
        <end position="68"/>
    </location>
</feature>
<dbReference type="WBParaSite" id="nRc.2.0.1.t46982-RA">
    <property type="protein sequence ID" value="nRc.2.0.1.t46982-RA"/>
    <property type="gene ID" value="nRc.2.0.1.g46982"/>
</dbReference>
<dbReference type="Proteomes" id="UP000887565">
    <property type="component" value="Unplaced"/>
</dbReference>
<evidence type="ECO:0000313" key="3">
    <source>
        <dbReference type="WBParaSite" id="nRc.2.0.1.t46982-RA"/>
    </source>
</evidence>